<dbReference type="Pfam" id="PF10551">
    <property type="entry name" value="MULE"/>
    <property type="match status" value="1"/>
</dbReference>
<dbReference type="AlphaFoldDB" id="A0AAE1W6T5"/>
<proteinExistence type="predicted"/>
<evidence type="ECO:0000313" key="4">
    <source>
        <dbReference type="Proteomes" id="UP001289374"/>
    </source>
</evidence>
<evidence type="ECO:0000313" key="3">
    <source>
        <dbReference type="EMBL" id="KAK4387796.1"/>
    </source>
</evidence>
<dbReference type="EMBL" id="JACGWL010000014">
    <property type="protein sequence ID" value="KAK4387796.1"/>
    <property type="molecule type" value="Genomic_DNA"/>
</dbReference>
<feature type="domain" description="MULE transposase" evidence="2">
    <location>
        <begin position="237"/>
        <end position="320"/>
    </location>
</feature>
<evidence type="ECO:0000256" key="1">
    <source>
        <dbReference type="SAM" id="MobiDB-lite"/>
    </source>
</evidence>
<name>A0AAE1W6T5_9LAMI</name>
<feature type="region of interest" description="Disordered" evidence="1">
    <location>
        <begin position="129"/>
        <end position="199"/>
    </location>
</feature>
<organism evidence="3 4">
    <name type="scientific">Sesamum angolense</name>
    <dbReference type="NCBI Taxonomy" id="2727404"/>
    <lineage>
        <taxon>Eukaryota</taxon>
        <taxon>Viridiplantae</taxon>
        <taxon>Streptophyta</taxon>
        <taxon>Embryophyta</taxon>
        <taxon>Tracheophyta</taxon>
        <taxon>Spermatophyta</taxon>
        <taxon>Magnoliopsida</taxon>
        <taxon>eudicotyledons</taxon>
        <taxon>Gunneridae</taxon>
        <taxon>Pentapetalae</taxon>
        <taxon>asterids</taxon>
        <taxon>lamiids</taxon>
        <taxon>Lamiales</taxon>
        <taxon>Pedaliaceae</taxon>
        <taxon>Sesamum</taxon>
    </lineage>
</organism>
<feature type="compositionally biased region" description="Polar residues" evidence="1">
    <location>
        <begin position="492"/>
        <end position="502"/>
    </location>
</feature>
<accession>A0AAE1W6T5</accession>
<feature type="compositionally biased region" description="Low complexity" evidence="1">
    <location>
        <begin position="142"/>
        <end position="155"/>
    </location>
</feature>
<feature type="compositionally biased region" description="Low complexity" evidence="1">
    <location>
        <begin position="450"/>
        <end position="463"/>
    </location>
</feature>
<dbReference type="PANTHER" id="PTHR31973:SF187">
    <property type="entry name" value="MUTATOR TRANSPOSASE MUDRA PROTEIN"/>
    <property type="match status" value="1"/>
</dbReference>
<reference evidence="3" key="2">
    <citation type="journal article" date="2024" name="Plant">
        <title>Genomic evolution and insights into agronomic trait innovations of Sesamum species.</title>
        <authorList>
            <person name="Miao H."/>
            <person name="Wang L."/>
            <person name="Qu L."/>
            <person name="Liu H."/>
            <person name="Sun Y."/>
            <person name="Le M."/>
            <person name="Wang Q."/>
            <person name="Wei S."/>
            <person name="Zheng Y."/>
            <person name="Lin W."/>
            <person name="Duan Y."/>
            <person name="Cao H."/>
            <person name="Xiong S."/>
            <person name="Wang X."/>
            <person name="Wei L."/>
            <person name="Li C."/>
            <person name="Ma Q."/>
            <person name="Ju M."/>
            <person name="Zhao R."/>
            <person name="Li G."/>
            <person name="Mu C."/>
            <person name="Tian Q."/>
            <person name="Mei H."/>
            <person name="Zhang T."/>
            <person name="Gao T."/>
            <person name="Zhang H."/>
        </authorList>
    </citation>
    <scope>NUCLEOTIDE SEQUENCE</scope>
    <source>
        <strain evidence="3">K16</strain>
    </source>
</reference>
<keyword evidence="4" id="KW-1185">Reference proteome</keyword>
<gene>
    <name evidence="3" type="ORF">Sango_2386200</name>
</gene>
<reference evidence="3" key="1">
    <citation type="submission" date="2020-06" db="EMBL/GenBank/DDBJ databases">
        <authorList>
            <person name="Li T."/>
            <person name="Hu X."/>
            <person name="Zhang T."/>
            <person name="Song X."/>
            <person name="Zhang H."/>
            <person name="Dai N."/>
            <person name="Sheng W."/>
            <person name="Hou X."/>
            <person name="Wei L."/>
        </authorList>
    </citation>
    <scope>NUCLEOTIDE SEQUENCE</scope>
    <source>
        <strain evidence="3">K16</strain>
        <tissue evidence="3">Leaf</tissue>
    </source>
</reference>
<evidence type="ECO:0000259" key="2">
    <source>
        <dbReference type="Pfam" id="PF10551"/>
    </source>
</evidence>
<comment type="caution">
    <text evidence="3">The sequence shown here is derived from an EMBL/GenBank/DDBJ whole genome shotgun (WGS) entry which is preliminary data.</text>
</comment>
<feature type="compositionally biased region" description="Polar residues" evidence="1">
    <location>
        <begin position="525"/>
        <end position="543"/>
    </location>
</feature>
<dbReference type="PANTHER" id="PTHR31973">
    <property type="entry name" value="POLYPROTEIN, PUTATIVE-RELATED"/>
    <property type="match status" value="1"/>
</dbReference>
<sequence>MSIKILEGDEGIIELLRDYKGYNVISIYIEEKSGPLLSIDASGNILNFDEHVPLLQYSVGDAGDEEGIGAQNEGVGVEEGIQEGAVGENESVGVEEGVENEAAGVEEGIQEGAEGENESVGVEEGVENEAAGVEEGAEGENESVGVENEAAGTEAVEGEEVGDVTGEFQTGFEGDVGTGVENEVQNDESESNSNSSLVSDCPSWMLEDLEGPWDDDIFTNRPENYTRTMLKTLRVIQGQLLAAIGRDPNDNIYPIAVAYVEVEKYDSWEWFLNLLLRDIGSHNERGWAFISDRQKGLLEAIAELAPGAEHRFCLRHMYNNFKGKFKGQELKKMFWKAASTYNVNQHLKTMAGIQNIIRTNVDKDPTPHMVHQDQEGLVPHPFLLLMRMRQYNQRYLQFFPNDLMIHSPKFQLSPMFQFSPSSVQPQVPSYDPPPQTAPRNPFKAIHSKKTTQQSVQQQHPQSSGLHQQQPKALRKQKKPISLSSKLLKRQQQDAPDQSSQFKTKCCAERNPSISSLIKGLAKSYKPQQTKKNDGNASGTSNPT</sequence>
<dbReference type="Proteomes" id="UP001289374">
    <property type="component" value="Unassembled WGS sequence"/>
</dbReference>
<feature type="region of interest" description="Disordered" evidence="1">
    <location>
        <begin position="421"/>
        <end position="543"/>
    </location>
</feature>
<dbReference type="InterPro" id="IPR018289">
    <property type="entry name" value="MULE_transposase_dom"/>
</dbReference>
<protein>
    <recommendedName>
        <fullName evidence="2">MULE transposase domain-containing protein</fullName>
    </recommendedName>
</protein>